<dbReference type="AlphaFoldDB" id="A0AAQ1MDT0"/>
<dbReference type="EMBL" id="FQVY01000002">
    <property type="protein sequence ID" value="SHG17237.1"/>
    <property type="molecule type" value="Genomic_DNA"/>
</dbReference>
<reference evidence="4" key="1">
    <citation type="submission" date="2016-11" db="EMBL/GenBank/DDBJ databases">
        <authorList>
            <person name="Jaros S."/>
            <person name="Januszkiewicz K."/>
            <person name="Wedrychowicz H."/>
        </authorList>
    </citation>
    <scope>NUCLEOTIDE SEQUENCE [LARGE SCALE GENOMIC DNA]</scope>
    <source>
        <strain evidence="4">DSM 4029</strain>
    </source>
</reference>
<feature type="region of interest" description="Disordered" evidence="1">
    <location>
        <begin position="206"/>
        <end position="231"/>
    </location>
</feature>
<accession>A0AAQ1MDT0</accession>
<evidence type="ECO:0000256" key="1">
    <source>
        <dbReference type="SAM" id="MobiDB-lite"/>
    </source>
</evidence>
<proteinExistence type="predicted"/>
<dbReference type="RefSeq" id="WP_052537644.1">
    <property type="nucleotide sequence ID" value="NZ_FQVY01000002.1"/>
</dbReference>
<evidence type="ECO:0000313" key="3">
    <source>
        <dbReference type="EMBL" id="SHG17237.1"/>
    </source>
</evidence>
<gene>
    <name evidence="2" type="ORF">SAMN05444424_1726</name>
    <name evidence="3" type="ORF">SAMN05444424_1738</name>
</gene>
<feature type="compositionally biased region" description="Basic and acidic residues" evidence="1">
    <location>
        <begin position="206"/>
        <end position="221"/>
    </location>
</feature>
<evidence type="ECO:0000313" key="2">
    <source>
        <dbReference type="EMBL" id="SHG16896.1"/>
    </source>
</evidence>
<comment type="caution">
    <text evidence="3">The sequence shown here is derived from an EMBL/GenBank/DDBJ whole genome shotgun (WGS) entry which is preliminary data.</text>
</comment>
<sequence>MARKRMFSLSIIDTDKFMDMSTGAQALYFHLGMHGDDDGFVSSPKKIARAAGCNDDDLRILAQKGFIIPFESGVVVITDWGINNTLKNDRYKETIYREERAKISLDDRGRYALISGMEPTWNQNGTKLEPQHNRTEHNIAEQNKEREAPTRSPKFKKPTVEEIGQYCREIGSSVDPERFFDYYEGNGWMVGKSHMKDWKATVRNWERREKDERGKDLKGDYGKGSSGYGDTVKLGGPTYDGVFEL</sequence>
<organism evidence="3 4">
    <name type="scientific">Bittarella massiliensis</name>
    <name type="common">ex Durand et al. 2017</name>
    <dbReference type="NCBI Taxonomy" id="1720313"/>
    <lineage>
        <taxon>Bacteria</taxon>
        <taxon>Bacillati</taxon>
        <taxon>Bacillota</taxon>
        <taxon>Clostridia</taxon>
        <taxon>Eubacteriales</taxon>
        <taxon>Oscillospiraceae</taxon>
        <taxon>Bittarella (ex Durand et al. 2017)</taxon>
    </lineage>
</organism>
<name>A0AAQ1MDT0_9FIRM</name>
<dbReference type="EMBL" id="FQVY01000002">
    <property type="protein sequence ID" value="SHG16896.1"/>
    <property type="molecule type" value="Genomic_DNA"/>
</dbReference>
<evidence type="ECO:0008006" key="5">
    <source>
        <dbReference type="Google" id="ProtNLM"/>
    </source>
</evidence>
<reference evidence="3" key="2">
    <citation type="submission" date="2016-11" db="EMBL/GenBank/DDBJ databases">
        <authorList>
            <person name="Varghese N."/>
            <person name="Submissions S."/>
        </authorList>
    </citation>
    <scope>NUCLEOTIDE SEQUENCE</scope>
    <source>
        <strain evidence="3">DSM 4029</strain>
    </source>
</reference>
<evidence type="ECO:0000313" key="4">
    <source>
        <dbReference type="Proteomes" id="UP000184089"/>
    </source>
</evidence>
<dbReference type="Proteomes" id="UP000184089">
    <property type="component" value="Unassembled WGS sequence"/>
</dbReference>
<protein>
    <recommendedName>
        <fullName evidence="5">DNA replication protein</fullName>
    </recommendedName>
</protein>